<sequence length="130" mass="15427">MRIEYPRPLFYASTKKRQVLVNEDDAGELYRWYPPNEKRNNRDAVKNVYLSVKSTETTFTIEQKSVGFLKEQDWLVTENEREIGEITVPNSLNSIEHRLNGRLNVQDASIYIEIKAEKLRKRSHIHKWCC</sequence>
<dbReference type="RefSeq" id="WP_204466676.1">
    <property type="nucleotide sequence ID" value="NZ_JAFBCV010000008.1"/>
</dbReference>
<dbReference type="EMBL" id="JAFBCV010000008">
    <property type="protein sequence ID" value="MBM7839428.1"/>
    <property type="molecule type" value="Genomic_DNA"/>
</dbReference>
<evidence type="ECO:0000313" key="1">
    <source>
        <dbReference type="EMBL" id="MBM7839428.1"/>
    </source>
</evidence>
<accession>A0ABS2SV98</accession>
<proteinExistence type="predicted"/>
<comment type="caution">
    <text evidence="1">The sequence shown here is derived from an EMBL/GenBank/DDBJ whole genome shotgun (WGS) entry which is preliminary data.</text>
</comment>
<reference evidence="1" key="1">
    <citation type="submission" date="2021-01" db="EMBL/GenBank/DDBJ databases">
        <title>Genomic Encyclopedia of Type Strains, Phase IV (KMG-IV): sequencing the most valuable type-strain genomes for metagenomic binning, comparative biology and taxonomic classification.</title>
        <authorList>
            <person name="Goeker M."/>
        </authorList>
    </citation>
    <scope>NUCLEOTIDE SEQUENCE</scope>
    <source>
        <strain evidence="1">DSM 21943</strain>
    </source>
</reference>
<gene>
    <name evidence="1" type="ORF">JOC54_002708</name>
</gene>
<protein>
    <submittedName>
        <fullName evidence="1">Uncharacterized protein</fullName>
    </submittedName>
</protein>
<name>A0ABS2SV98_9BACI</name>
<dbReference type="Proteomes" id="UP001179280">
    <property type="component" value="Unassembled WGS sequence"/>
</dbReference>
<evidence type="ECO:0000313" key="2">
    <source>
        <dbReference type="Proteomes" id="UP001179280"/>
    </source>
</evidence>
<organism evidence="1 2">
    <name type="scientific">Shouchella xiaoxiensis</name>
    <dbReference type="NCBI Taxonomy" id="766895"/>
    <lineage>
        <taxon>Bacteria</taxon>
        <taxon>Bacillati</taxon>
        <taxon>Bacillota</taxon>
        <taxon>Bacilli</taxon>
        <taxon>Bacillales</taxon>
        <taxon>Bacillaceae</taxon>
        <taxon>Shouchella</taxon>
    </lineage>
</organism>
<keyword evidence="2" id="KW-1185">Reference proteome</keyword>